<dbReference type="GO" id="GO:0006289">
    <property type="term" value="P:nucleotide-excision repair"/>
    <property type="evidence" value="ECO:0007669"/>
    <property type="project" value="TreeGrafter"/>
</dbReference>
<dbReference type="Pfam" id="PF08661">
    <property type="entry name" value="Rep_fac-A_3"/>
    <property type="match status" value="1"/>
</dbReference>
<evidence type="ECO:0000256" key="2">
    <source>
        <dbReference type="ARBA" id="ARBA00009761"/>
    </source>
</evidence>
<sequence length="107" mass="11843">MLREIVTGNQLGAHINKMVSVTGIVTEISPNGLWFEMKTTDNQIVRISLKRPIDNPIEGYVEVHGKSTGKGITAEEYITFSNENFDAKAYNSLSTLLNSVPNLWSTS</sequence>
<dbReference type="SUPFAM" id="SSF50249">
    <property type="entry name" value="Nucleic acid-binding proteins"/>
    <property type="match status" value="1"/>
</dbReference>
<dbReference type="Gene3D" id="2.40.50.140">
    <property type="entry name" value="Nucleic acid-binding proteins"/>
    <property type="match status" value="1"/>
</dbReference>
<evidence type="ECO:0008006" key="6">
    <source>
        <dbReference type="Google" id="ProtNLM"/>
    </source>
</evidence>
<dbReference type="Proteomes" id="UP001153737">
    <property type="component" value="Chromosome 14"/>
</dbReference>
<dbReference type="GO" id="GO:0000724">
    <property type="term" value="P:double-strand break repair via homologous recombination"/>
    <property type="evidence" value="ECO:0007669"/>
    <property type="project" value="TreeGrafter"/>
</dbReference>
<dbReference type="GO" id="GO:0035861">
    <property type="term" value="C:site of double-strand break"/>
    <property type="evidence" value="ECO:0007669"/>
    <property type="project" value="TreeGrafter"/>
</dbReference>
<name>A0A9P0DFZ1_PHACE</name>
<dbReference type="GO" id="GO:0003684">
    <property type="term" value="F:damaged DNA binding"/>
    <property type="evidence" value="ECO:0007669"/>
    <property type="project" value="TreeGrafter"/>
</dbReference>
<evidence type="ECO:0000256" key="1">
    <source>
        <dbReference type="ARBA" id="ARBA00004123"/>
    </source>
</evidence>
<dbReference type="GO" id="GO:0006284">
    <property type="term" value="P:base-excision repair"/>
    <property type="evidence" value="ECO:0007669"/>
    <property type="project" value="TreeGrafter"/>
</dbReference>
<keyword evidence="5" id="KW-1185">Reference proteome</keyword>
<dbReference type="InterPro" id="IPR013970">
    <property type="entry name" value="Rfa2"/>
</dbReference>
<comment type="subcellular location">
    <subcellularLocation>
        <location evidence="1">Nucleus</location>
    </subcellularLocation>
</comment>
<protein>
    <recommendedName>
        <fullName evidence="6">Replication protein A 14 kDa subunit</fullName>
    </recommendedName>
</protein>
<evidence type="ECO:0000313" key="4">
    <source>
        <dbReference type="EMBL" id="CAH1153688.1"/>
    </source>
</evidence>
<dbReference type="GO" id="GO:0003697">
    <property type="term" value="F:single-stranded DNA binding"/>
    <property type="evidence" value="ECO:0007669"/>
    <property type="project" value="TreeGrafter"/>
</dbReference>
<dbReference type="OrthoDB" id="188186at2759"/>
<proteinExistence type="inferred from homology"/>
<comment type="similarity">
    <text evidence="2">Belongs to the replication factor A protein 3 family.</text>
</comment>
<dbReference type="AlphaFoldDB" id="A0A9P0DFZ1"/>
<dbReference type="CDD" id="cd04479">
    <property type="entry name" value="RPA3"/>
    <property type="match status" value="1"/>
</dbReference>
<accession>A0A9P0DFZ1</accession>
<dbReference type="GO" id="GO:0005662">
    <property type="term" value="C:DNA replication factor A complex"/>
    <property type="evidence" value="ECO:0007669"/>
    <property type="project" value="TreeGrafter"/>
</dbReference>
<reference evidence="4" key="2">
    <citation type="submission" date="2022-10" db="EMBL/GenBank/DDBJ databases">
        <authorList>
            <consortium name="ENA_rothamsted_submissions"/>
            <consortium name="culmorum"/>
            <person name="King R."/>
        </authorList>
    </citation>
    <scope>NUCLEOTIDE SEQUENCE</scope>
</reference>
<reference evidence="4" key="1">
    <citation type="submission" date="2022-01" db="EMBL/GenBank/DDBJ databases">
        <authorList>
            <person name="King R."/>
        </authorList>
    </citation>
    <scope>NUCLEOTIDE SEQUENCE</scope>
</reference>
<gene>
    <name evidence="4" type="ORF">PHAECO_LOCUS4315</name>
</gene>
<dbReference type="GO" id="GO:0006298">
    <property type="term" value="P:mismatch repair"/>
    <property type="evidence" value="ECO:0007669"/>
    <property type="project" value="TreeGrafter"/>
</dbReference>
<dbReference type="GO" id="GO:0006260">
    <property type="term" value="P:DNA replication"/>
    <property type="evidence" value="ECO:0007669"/>
    <property type="project" value="InterPro"/>
</dbReference>
<keyword evidence="3" id="KW-0539">Nucleus</keyword>
<dbReference type="EMBL" id="OU896720">
    <property type="protein sequence ID" value="CAH1153688.1"/>
    <property type="molecule type" value="Genomic_DNA"/>
</dbReference>
<dbReference type="PANTHER" id="PTHR15114:SF1">
    <property type="entry name" value="REPLICATION PROTEIN A 14 KDA SUBUNIT"/>
    <property type="match status" value="1"/>
</dbReference>
<dbReference type="PANTHER" id="PTHR15114">
    <property type="entry name" value="REPLICATION PROTEIN A3"/>
    <property type="match status" value="1"/>
</dbReference>
<evidence type="ECO:0000313" key="5">
    <source>
        <dbReference type="Proteomes" id="UP001153737"/>
    </source>
</evidence>
<dbReference type="InterPro" id="IPR012340">
    <property type="entry name" value="NA-bd_OB-fold"/>
</dbReference>
<evidence type="ECO:0000256" key="3">
    <source>
        <dbReference type="ARBA" id="ARBA00023242"/>
    </source>
</evidence>
<organism evidence="4 5">
    <name type="scientific">Phaedon cochleariae</name>
    <name type="common">Mustard beetle</name>
    <dbReference type="NCBI Taxonomy" id="80249"/>
    <lineage>
        <taxon>Eukaryota</taxon>
        <taxon>Metazoa</taxon>
        <taxon>Ecdysozoa</taxon>
        <taxon>Arthropoda</taxon>
        <taxon>Hexapoda</taxon>
        <taxon>Insecta</taxon>
        <taxon>Pterygota</taxon>
        <taxon>Neoptera</taxon>
        <taxon>Endopterygota</taxon>
        <taxon>Coleoptera</taxon>
        <taxon>Polyphaga</taxon>
        <taxon>Cucujiformia</taxon>
        <taxon>Chrysomeloidea</taxon>
        <taxon>Chrysomelidae</taxon>
        <taxon>Chrysomelinae</taxon>
        <taxon>Chrysomelini</taxon>
        <taxon>Phaedon</taxon>
    </lineage>
</organism>